<dbReference type="EMBL" id="KQ965731">
    <property type="protein sequence ID" value="KXS22210.1"/>
    <property type="molecule type" value="Genomic_DNA"/>
</dbReference>
<dbReference type="Gene3D" id="3.40.710.10">
    <property type="entry name" value="DD-peptidase/beta-lactamase superfamily"/>
    <property type="match status" value="1"/>
</dbReference>
<dbReference type="STRING" id="1344416.A0A139AZU4"/>
<organism evidence="2 3">
    <name type="scientific">Gonapodya prolifera (strain JEL478)</name>
    <name type="common">Monoblepharis prolifera</name>
    <dbReference type="NCBI Taxonomy" id="1344416"/>
    <lineage>
        <taxon>Eukaryota</taxon>
        <taxon>Fungi</taxon>
        <taxon>Fungi incertae sedis</taxon>
        <taxon>Chytridiomycota</taxon>
        <taxon>Chytridiomycota incertae sedis</taxon>
        <taxon>Monoblepharidomycetes</taxon>
        <taxon>Monoblepharidales</taxon>
        <taxon>Gonapodyaceae</taxon>
        <taxon>Gonapodya</taxon>
    </lineage>
</organism>
<proteinExistence type="predicted"/>
<name>A0A139AZU4_GONPJ</name>
<reference evidence="2 3" key="1">
    <citation type="journal article" date="2015" name="Genome Biol. Evol.">
        <title>Phylogenomic analyses indicate that early fungi evolved digesting cell walls of algal ancestors of land plants.</title>
        <authorList>
            <person name="Chang Y."/>
            <person name="Wang S."/>
            <person name="Sekimoto S."/>
            <person name="Aerts A.L."/>
            <person name="Choi C."/>
            <person name="Clum A."/>
            <person name="LaButti K.M."/>
            <person name="Lindquist E.A."/>
            <person name="Yee Ngan C."/>
            <person name="Ohm R.A."/>
            <person name="Salamov A.A."/>
            <person name="Grigoriev I.V."/>
            <person name="Spatafora J.W."/>
            <person name="Berbee M.L."/>
        </authorList>
    </citation>
    <scope>NUCLEOTIDE SEQUENCE [LARGE SCALE GENOMIC DNA]</scope>
    <source>
        <strain evidence="2 3">JEL478</strain>
    </source>
</reference>
<dbReference type="SUPFAM" id="SSF56601">
    <property type="entry name" value="beta-lactamase/transpeptidase-like"/>
    <property type="match status" value="1"/>
</dbReference>
<dbReference type="PANTHER" id="PTHR43319">
    <property type="entry name" value="BETA-LACTAMASE-RELATED"/>
    <property type="match status" value="1"/>
</dbReference>
<dbReference type="AlphaFoldDB" id="A0A139AZU4"/>
<dbReference type="Proteomes" id="UP000070544">
    <property type="component" value="Unassembled WGS sequence"/>
</dbReference>
<evidence type="ECO:0000313" key="2">
    <source>
        <dbReference type="EMBL" id="KXS22210.1"/>
    </source>
</evidence>
<dbReference type="PANTHER" id="PTHR43319:SF3">
    <property type="entry name" value="BETA-LACTAMASE-RELATED DOMAIN-CONTAINING PROTEIN"/>
    <property type="match status" value="1"/>
</dbReference>
<dbReference type="Pfam" id="PF00144">
    <property type="entry name" value="Beta-lactamase"/>
    <property type="match status" value="1"/>
</dbReference>
<dbReference type="InterPro" id="IPR001466">
    <property type="entry name" value="Beta-lactam-related"/>
</dbReference>
<sequence>MFKSTESKFNVAGFVRAGFEPVRDAFEAIFAEGAGEAGAGFTAYYKGDKVVELVGGYTDPSHSAPFIADNVHIVHSCGKALMSMSVCHAISRGFLNWDTKVADVWPEFGAGGKENVTVKDLLEHQGGVAWLDAPFLPNVADLADLDALAKRIAGQPHNYGSKTTKCYHAVTRGWYLNELLRRTMNTTQGDLMRDWSDKLGVSVFVGLPESAESRVVDVTWSQLSKRMIELSKTVPHTANFKALIGTKIADVDPPEENVLQSNVRSVQRGQTPSAFTLTNASGLAAFANVMAMGGSWGGVDLLDPKTFAEAHTLEPVNLDVPGAFCDMCRVVRGLNLTAFWCADQILSRTRLCGRCTAGGR</sequence>
<dbReference type="OMA" id="WSSAYHI"/>
<protein>
    <submittedName>
        <fullName evidence="2">Beta-lactamase/transpeptidase-like protein</fullName>
    </submittedName>
</protein>
<evidence type="ECO:0000259" key="1">
    <source>
        <dbReference type="Pfam" id="PF00144"/>
    </source>
</evidence>
<dbReference type="InterPro" id="IPR012338">
    <property type="entry name" value="Beta-lactam/transpept-like"/>
</dbReference>
<dbReference type="OrthoDB" id="5946976at2759"/>
<dbReference type="InterPro" id="IPR052907">
    <property type="entry name" value="Beta-lactamase/esterase"/>
</dbReference>
<keyword evidence="3" id="KW-1185">Reference proteome</keyword>
<accession>A0A139AZU4</accession>
<gene>
    <name evidence="2" type="ORF">M427DRAFT_167075</name>
</gene>
<feature type="domain" description="Beta-lactamase-related" evidence="1">
    <location>
        <begin position="27"/>
        <end position="221"/>
    </location>
</feature>
<evidence type="ECO:0000313" key="3">
    <source>
        <dbReference type="Proteomes" id="UP000070544"/>
    </source>
</evidence>